<organism evidence="1 2">
    <name type="scientific">Adineta steineri</name>
    <dbReference type="NCBI Taxonomy" id="433720"/>
    <lineage>
        <taxon>Eukaryota</taxon>
        <taxon>Metazoa</taxon>
        <taxon>Spiralia</taxon>
        <taxon>Gnathifera</taxon>
        <taxon>Rotifera</taxon>
        <taxon>Eurotatoria</taxon>
        <taxon>Bdelloidea</taxon>
        <taxon>Adinetida</taxon>
        <taxon>Adinetidae</taxon>
        <taxon>Adineta</taxon>
    </lineage>
</organism>
<comment type="caution">
    <text evidence="1">The sequence shown here is derived from an EMBL/GenBank/DDBJ whole genome shotgun (WGS) entry which is preliminary data.</text>
</comment>
<evidence type="ECO:0000313" key="1">
    <source>
        <dbReference type="EMBL" id="CAF1541877.1"/>
    </source>
</evidence>
<feature type="non-terminal residue" evidence="1">
    <location>
        <position position="85"/>
    </location>
</feature>
<dbReference type="Proteomes" id="UP000663891">
    <property type="component" value="Unassembled WGS sequence"/>
</dbReference>
<dbReference type="OrthoDB" id="10250728at2759"/>
<dbReference type="EMBL" id="CAJNON010007457">
    <property type="protein sequence ID" value="CAF1541877.1"/>
    <property type="molecule type" value="Genomic_DNA"/>
</dbReference>
<gene>
    <name evidence="1" type="ORF">VCS650_LOCUS44037</name>
</gene>
<dbReference type="AlphaFoldDB" id="A0A815W0N5"/>
<protein>
    <submittedName>
        <fullName evidence="1">Uncharacterized protein</fullName>
    </submittedName>
</protein>
<sequence length="85" mass="9686">FCILFIFSKNQTISPVDVLPNIENLHPRSTQASADLHYDLVADLFLTVETGNHIKYRIYELPITKLTLIREYDPPPGVAIHHLST</sequence>
<reference evidence="1" key="1">
    <citation type="submission" date="2021-02" db="EMBL/GenBank/DDBJ databases">
        <authorList>
            <person name="Nowell W R."/>
        </authorList>
    </citation>
    <scope>NUCLEOTIDE SEQUENCE</scope>
</reference>
<evidence type="ECO:0000313" key="2">
    <source>
        <dbReference type="Proteomes" id="UP000663891"/>
    </source>
</evidence>
<proteinExistence type="predicted"/>
<accession>A0A815W0N5</accession>
<name>A0A815W0N5_9BILA</name>
<feature type="non-terminal residue" evidence="1">
    <location>
        <position position="1"/>
    </location>
</feature>